<dbReference type="RefSeq" id="WP_096376307.1">
    <property type="nucleotide sequence ID" value="NZ_AP014940.1"/>
</dbReference>
<dbReference type="GO" id="GO:0009103">
    <property type="term" value="P:lipopolysaccharide biosynthetic process"/>
    <property type="evidence" value="ECO:0007669"/>
    <property type="project" value="TreeGrafter"/>
</dbReference>
<feature type="transmembrane region" description="Helical" evidence="8">
    <location>
        <begin position="321"/>
        <end position="338"/>
    </location>
</feature>
<feature type="transmembrane region" description="Helical" evidence="8">
    <location>
        <begin position="130"/>
        <end position="148"/>
    </location>
</feature>
<dbReference type="EMBL" id="AP014940">
    <property type="protein sequence ID" value="BAV95701.1"/>
    <property type="molecule type" value="Genomic_DNA"/>
</dbReference>
<keyword evidence="5 8" id="KW-0812">Transmembrane</keyword>
<feature type="transmembrane region" description="Helical" evidence="8">
    <location>
        <begin position="225"/>
        <end position="242"/>
    </location>
</feature>
<evidence type="ECO:0000256" key="5">
    <source>
        <dbReference type="ARBA" id="ARBA00022692"/>
    </source>
</evidence>
<dbReference type="GeneID" id="83062151"/>
<comment type="subcellular location">
    <subcellularLocation>
        <location evidence="1">Cell membrane</location>
        <topology evidence="1">Multi-pass membrane protein</topology>
    </subcellularLocation>
</comment>
<dbReference type="GO" id="GO:0016763">
    <property type="term" value="F:pentosyltransferase activity"/>
    <property type="evidence" value="ECO:0007669"/>
    <property type="project" value="TreeGrafter"/>
</dbReference>
<name>A0AAU9AKB6_LYSEN</name>
<keyword evidence="4" id="KW-0808">Transferase</keyword>
<dbReference type="AlphaFoldDB" id="A0AAU9AKB6"/>
<evidence type="ECO:0000313" key="10">
    <source>
        <dbReference type="EMBL" id="BAV95701.1"/>
    </source>
</evidence>
<keyword evidence="3" id="KW-0328">Glycosyltransferase</keyword>
<dbReference type="InterPro" id="IPR038731">
    <property type="entry name" value="RgtA/B/C-like"/>
</dbReference>
<feature type="transmembrane region" description="Helical" evidence="8">
    <location>
        <begin position="202"/>
        <end position="218"/>
    </location>
</feature>
<dbReference type="Pfam" id="PF13231">
    <property type="entry name" value="PMT_2"/>
    <property type="match status" value="1"/>
</dbReference>
<dbReference type="PANTHER" id="PTHR33908:SF3">
    <property type="entry name" value="UNDECAPRENYL PHOSPHATE-ALPHA-4-AMINO-4-DEOXY-L-ARABINOSE ARABINOSYL TRANSFERASE"/>
    <property type="match status" value="1"/>
</dbReference>
<keyword evidence="6 8" id="KW-1133">Transmembrane helix</keyword>
<dbReference type="InterPro" id="IPR050297">
    <property type="entry name" value="LipidA_mod_glycosyltrf_83"/>
</dbReference>
<evidence type="ECO:0000313" key="11">
    <source>
        <dbReference type="Proteomes" id="UP000218824"/>
    </source>
</evidence>
<feature type="transmembrane region" description="Helical" evidence="8">
    <location>
        <begin position="99"/>
        <end position="118"/>
    </location>
</feature>
<sequence>MNETFSPPIDAPTADTRRAPLLPRWLLAAVCLVLAFGFLDARGIWDPDEGRYTNIALTMLDRGEWLTPMRNLETGHWTKPPGAYWLIAASVSAFGETAWAARLPIALSYLACVLLAAGCARRLAPGSGRLAALIYATCLLPAGAAQLITADYPLAAAQALAMYAFVRYRFADAGAGAAARGAWLPAMWAAFALGFMIKGPPALLPLLAVAALGALAPGPSGAWRWHVLGAALFAALALPWYLTMGLRHEGLMEYFLGAEVVDRVATDRFGRHPEWYGWLKIYLPTLLLGTLPWTGELLRWARALPARVRAWRERQARAEQAGALLLALWIALPLLVFCLAQSRLPLYLLPTFLPLAVAMAATRHARGRGVPDLRWLLLWALLLLGLRYAAAQWDTHKDASEWAQAIRARSAAPVEEVLFVEDMARYGLRLHLGAEVEKLSRQPREQPRFNPEYDEPLRRELEHAGDAPGSVFVAKQALWPPLRQQIAGYGYRAQALGEPYRGRVIFRVERAPPAAPPPLRE</sequence>
<keyword evidence="7 8" id="KW-0472">Membrane</keyword>
<proteinExistence type="predicted"/>
<feature type="transmembrane region" description="Helical" evidence="8">
    <location>
        <begin position="281"/>
        <end position="300"/>
    </location>
</feature>
<dbReference type="KEGG" id="lem:LEN_0214"/>
<evidence type="ECO:0000256" key="8">
    <source>
        <dbReference type="SAM" id="Phobius"/>
    </source>
</evidence>
<feature type="transmembrane region" description="Helical" evidence="8">
    <location>
        <begin position="21"/>
        <end position="39"/>
    </location>
</feature>
<evidence type="ECO:0000259" key="9">
    <source>
        <dbReference type="Pfam" id="PF13231"/>
    </source>
</evidence>
<gene>
    <name evidence="10" type="ORF">LEN_0214</name>
</gene>
<organism evidence="10 11">
    <name type="scientific">Lysobacter enzymogenes</name>
    <dbReference type="NCBI Taxonomy" id="69"/>
    <lineage>
        <taxon>Bacteria</taxon>
        <taxon>Pseudomonadati</taxon>
        <taxon>Pseudomonadota</taxon>
        <taxon>Gammaproteobacteria</taxon>
        <taxon>Lysobacterales</taxon>
        <taxon>Lysobacteraceae</taxon>
        <taxon>Lysobacter</taxon>
    </lineage>
</organism>
<dbReference type="PANTHER" id="PTHR33908">
    <property type="entry name" value="MANNOSYLTRANSFERASE YKCB-RELATED"/>
    <property type="match status" value="1"/>
</dbReference>
<protein>
    <submittedName>
        <fullName evidence="10">Undecaprenyl phosphate-alpha-4-amino-4-deoxy-L-arabinose arabinosyltransferase</fullName>
    </submittedName>
</protein>
<evidence type="ECO:0000256" key="1">
    <source>
        <dbReference type="ARBA" id="ARBA00004651"/>
    </source>
</evidence>
<reference evidence="10 11" key="1">
    <citation type="journal article" date="2017" name="DNA Res.">
        <title>Complete genome sequence and expression profile of the commercial lytic enzyme producer Lysobacter enzymogenes M497-1.</title>
        <authorList>
            <person name="Takami H."/>
            <person name="Toyoda A."/>
            <person name="Uchiyama I."/>
            <person name="Itoh T."/>
            <person name="Takaki Y."/>
            <person name="Arai W."/>
            <person name="Nishi S."/>
            <person name="Kawai M."/>
            <person name="Shinya K."/>
            <person name="Ikeda H."/>
        </authorList>
    </citation>
    <scope>NUCLEOTIDE SEQUENCE [LARGE SCALE GENOMIC DNA]</scope>
    <source>
        <strain evidence="10 11">M497-1</strain>
    </source>
</reference>
<evidence type="ECO:0000256" key="2">
    <source>
        <dbReference type="ARBA" id="ARBA00022475"/>
    </source>
</evidence>
<dbReference type="GO" id="GO:0005886">
    <property type="term" value="C:plasma membrane"/>
    <property type="evidence" value="ECO:0007669"/>
    <property type="project" value="UniProtKB-SubCell"/>
</dbReference>
<dbReference type="GO" id="GO:0010041">
    <property type="term" value="P:response to iron(III) ion"/>
    <property type="evidence" value="ECO:0007669"/>
    <property type="project" value="TreeGrafter"/>
</dbReference>
<evidence type="ECO:0000256" key="6">
    <source>
        <dbReference type="ARBA" id="ARBA00022989"/>
    </source>
</evidence>
<keyword evidence="2" id="KW-1003">Cell membrane</keyword>
<evidence type="ECO:0000256" key="3">
    <source>
        <dbReference type="ARBA" id="ARBA00022676"/>
    </source>
</evidence>
<dbReference type="Proteomes" id="UP000218824">
    <property type="component" value="Chromosome"/>
</dbReference>
<feature type="domain" description="Glycosyltransferase RgtA/B/C/D-like" evidence="9">
    <location>
        <begin position="79"/>
        <end position="240"/>
    </location>
</feature>
<accession>A0AAU9AKB6</accession>
<evidence type="ECO:0000256" key="7">
    <source>
        <dbReference type="ARBA" id="ARBA00023136"/>
    </source>
</evidence>
<evidence type="ECO:0000256" key="4">
    <source>
        <dbReference type="ARBA" id="ARBA00022679"/>
    </source>
</evidence>